<dbReference type="PANTHER" id="PTHR33228">
    <property type="entry name" value="PROTEIN GLUTAMINE DUMPER 4-RELATED"/>
    <property type="match status" value="1"/>
</dbReference>
<evidence type="ECO:0000256" key="3">
    <source>
        <dbReference type="ARBA" id="ARBA00022448"/>
    </source>
</evidence>
<gene>
    <name evidence="10" type="ORF">MKW94_019383</name>
</gene>
<evidence type="ECO:0000313" key="10">
    <source>
        <dbReference type="EMBL" id="MCL7034290.1"/>
    </source>
</evidence>
<keyword evidence="5" id="KW-0029">Amino-acid transport</keyword>
<proteinExistence type="inferred from homology"/>
<dbReference type="GO" id="GO:0006865">
    <property type="term" value="P:amino acid transport"/>
    <property type="evidence" value="ECO:0007669"/>
    <property type="project" value="UniProtKB-KW"/>
</dbReference>
<evidence type="ECO:0000313" key="11">
    <source>
        <dbReference type="Proteomes" id="UP001177140"/>
    </source>
</evidence>
<keyword evidence="4 9" id="KW-0812">Transmembrane</keyword>
<sequence>MVPASAPEMGITVAKSVGTWKWNSPIPYLFGGLVAMLFLIALSLVILLCAYYKKSSPTSHEDMVDIEKPAAAKSVLQPLDMEPTIAVISPGDYIPRFLLKPIPFSSLSSLPPPPSPSDDIPTASTDQNNQLEQV</sequence>
<dbReference type="EMBL" id="JAJJMA010143954">
    <property type="protein sequence ID" value="MCL7034290.1"/>
    <property type="molecule type" value="Genomic_DNA"/>
</dbReference>
<evidence type="ECO:0000256" key="6">
    <source>
        <dbReference type="ARBA" id="ARBA00022989"/>
    </source>
</evidence>
<feature type="compositionally biased region" description="Polar residues" evidence="8">
    <location>
        <begin position="122"/>
        <end position="134"/>
    </location>
</feature>
<keyword evidence="3" id="KW-0813">Transport</keyword>
<comment type="similarity">
    <text evidence="2">Belongs to the GLUTAMINE DUMPER 1 (TC 9.B.60) family.</text>
</comment>
<keyword evidence="11" id="KW-1185">Reference proteome</keyword>
<protein>
    <submittedName>
        <fullName evidence="10">Uncharacterized protein</fullName>
    </submittedName>
</protein>
<organism evidence="10 11">
    <name type="scientific">Papaver nudicaule</name>
    <name type="common">Iceland poppy</name>
    <dbReference type="NCBI Taxonomy" id="74823"/>
    <lineage>
        <taxon>Eukaryota</taxon>
        <taxon>Viridiplantae</taxon>
        <taxon>Streptophyta</taxon>
        <taxon>Embryophyta</taxon>
        <taxon>Tracheophyta</taxon>
        <taxon>Spermatophyta</taxon>
        <taxon>Magnoliopsida</taxon>
        <taxon>Ranunculales</taxon>
        <taxon>Papaveraceae</taxon>
        <taxon>Papaveroideae</taxon>
        <taxon>Papaver</taxon>
    </lineage>
</organism>
<feature type="region of interest" description="Disordered" evidence="8">
    <location>
        <begin position="108"/>
        <end position="134"/>
    </location>
</feature>
<evidence type="ECO:0000256" key="5">
    <source>
        <dbReference type="ARBA" id="ARBA00022970"/>
    </source>
</evidence>
<reference evidence="10" key="1">
    <citation type="submission" date="2022-03" db="EMBL/GenBank/DDBJ databases">
        <title>A functionally conserved STORR gene fusion in Papaver species that diverged 16.8 million years ago.</title>
        <authorList>
            <person name="Catania T."/>
        </authorList>
    </citation>
    <scope>NUCLEOTIDE SEQUENCE</scope>
    <source>
        <strain evidence="10">S-191538</strain>
    </source>
</reference>
<feature type="transmembrane region" description="Helical" evidence="9">
    <location>
        <begin position="28"/>
        <end position="52"/>
    </location>
</feature>
<name>A0AA41SFS2_PAPNU</name>
<keyword evidence="7 9" id="KW-0472">Membrane</keyword>
<evidence type="ECO:0000256" key="8">
    <source>
        <dbReference type="SAM" id="MobiDB-lite"/>
    </source>
</evidence>
<comment type="caution">
    <text evidence="10">The sequence shown here is derived from an EMBL/GenBank/DDBJ whole genome shotgun (WGS) entry which is preliminary data.</text>
</comment>
<evidence type="ECO:0000256" key="9">
    <source>
        <dbReference type="SAM" id="Phobius"/>
    </source>
</evidence>
<evidence type="ECO:0000256" key="1">
    <source>
        <dbReference type="ARBA" id="ARBA00004167"/>
    </source>
</evidence>
<evidence type="ECO:0000256" key="4">
    <source>
        <dbReference type="ARBA" id="ARBA00022692"/>
    </source>
</evidence>
<comment type="subcellular location">
    <subcellularLocation>
        <location evidence="1">Membrane</location>
        <topology evidence="1">Single-pass membrane protein</topology>
    </subcellularLocation>
</comment>
<accession>A0AA41SFS2</accession>
<dbReference type="PANTHER" id="PTHR33228:SF76">
    <property type="entry name" value="PROTEIN GLUTAMINE DUMPER 7"/>
    <property type="match status" value="1"/>
</dbReference>
<dbReference type="Proteomes" id="UP001177140">
    <property type="component" value="Unassembled WGS sequence"/>
</dbReference>
<dbReference type="GO" id="GO:0080143">
    <property type="term" value="P:regulation of amino acid export"/>
    <property type="evidence" value="ECO:0007669"/>
    <property type="project" value="InterPro"/>
</dbReference>
<evidence type="ECO:0000256" key="2">
    <source>
        <dbReference type="ARBA" id="ARBA00009977"/>
    </source>
</evidence>
<dbReference type="GO" id="GO:0016020">
    <property type="term" value="C:membrane"/>
    <property type="evidence" value="ECO:0007669"/>
    <property type="project" value="UniProtKB-SubCell"/>
</dbReference>
<keyword evidence="6 9" id="KW-1133">Transmembrane helix</keyword>
<dbReference type="AlphaFoldDB" id="A0AA41SFS2"/>
<dbReference type="InterPro" id="IPR040359">
    <property type="entry name" value="GDU"/>
</dbReference>
<evidence type="ECO:0000256" key="7">
    <source>
        <dbReference type="ARBA" id="ARBA00023136"/>
    </source>
</evidence>